<sequence>MSLLFDEDYKYLNESNLRYSEDESGRMLVIHNYPLPEGMYMAGGEPISEAEVLVIIPSNYNMTGTDMLWTYPSLSRADNGPLPNVCAVGGGDNRRFQGKEFCRWSRHYDAKSWRAKVDNIRKILDRIEWALQNPSP</sequence>
<keyword evidence="2" id="KW-1185">Reference proteome</keyword>
<proteinExistence type="predicted"/>
<reference evidence="1 2" key="1">
    <citation type="submission" date="2019-03" db="EMBL/GenBank/DDBJ databases">
        <authorList>
            <person name="Kim M.K.M."/>
        </authorList>
    </citation>
    <scope>NUCLEOTIDE SEQUENCE [LARGE SCALE GENOMIC DNA]</scope>
    <source>
        <strain evidence="1 2">17J68-15</strain>
    </source>
</reference>
<comment type="caution">
    <text evidence="1">The sequence shown here is derived from an EMBL/GenBank/DDBJ whole genome shotgun (WGS) entry which is preliminary data.</text>
</comment>
<name>A0A4R4DTR3_9BACT</name>
<dbReference type="EMBL" id="SKFH01000055">
    <property type="protein sequence ID" value="TCZ65033.1"/>
    <property type="molecule type" value="Genomic_DNA"/>
</dbReference>
<evidence type="ECO:0000313" key="1">
    <source>
        <dbReference type="EMBL" id="TCZ65033.1"/>
    </source>
</evidence>
<dbReference type="OrthoDB" id="7445930at2"/>
<dbReference type="InterPro" id="IPR025701">
    <property type="entry name" value="UBQ-conjugat_E2_E"/>
</dbReference>
<organism evidence="1 2">
    <name type="scientific">Flaviaesturariibacter aridisoli</name>
    <dbReference type="NCBI Taxonomy" id="2545761"/>
    <lineage>
        <taxon>Bacteria</taxon>
        <taxon>Pseudomonadati</taxon>
        <taxon>Bacteroidota</taxon>
        <taxon>Chitinophagia</taxon>
        <taxon>Chitinophagales</taxon>
        <taxon>Chitinophagaceae</taxon>
        <taxon>Flaviaestuariibacter</taxon>
    </lineage>
</organism>
<dbReference type="Proteomes" id="UP000295164">
    <property type="component" value="Unassembled WGS sequence"/>
</dbReference>
<evidence type="ECO:0000313" key="2">
    <source>
        <dbReference type="Proteomes" id="UP000295164"/>
    </source>
</evidence>
<dbReference type="RefSeq" id="WP_131854313.1">
    <property type="nucleotide sequence ID" value="NZ_SKFH01000055.1"/>
</dbReference>
<accession>A0A4R4DTR3</accession>
<dbReference type="Pfam" id="PF14462">
    <property type="entry name" value="Prok-E2_E"/>
    <property type="match status" value="1"/>
</dbReference>
<dbReference type="AlphaFoldDB" id="A0A4R4DTR3"/>
<protein>
    <submittedName>
        <fullName evidence="1">Uncharacterized protein</fullName>
    </submittedName>
</protein>
<gene>
    <name evidence="1" type="ORF">E0486_17855</name>
</gene>